<keyword evidence="2" id="KW-1185">Reference proteome</keyword>
<evidence type="ECO:0000313" key="1">
    <source>
        <dbReference type="EMBL" id="BCQ35920.1"/>
    </source>
</evidence>
<gene>
    <name evidence="1" type="ORF">ERHA53_32630</name>
</gene>
<dbReference type="Proteomes" id="UP000677515">
    <property type="component" value="Chromosome"/>
</dbReference>
<evidence type="ECO:0000313" key="2">
    <source>
        <dbReference type="Proteomes" id="UP000677515"/>
    </source>
</evidence>
<sequence>MDGQQIQKLTMQIALVLPEAELDYPFGPEIEVFKVRGKMFALMSQVRGERIVNLKCRPEDGELHRVIYDSIHAGWHMNKRHWISIYPGEQITEGLVKQLVEESYDRVVAGLPKRLRPSALRDSRE</sequence>
<organism evidence="1 2">
    <name type="scientific">Erwinia rhapontici</name>
    <name type="common">Pectobacterium rhapontici</name>
    <dbReference type="NCBI Taxonomy" id="55212"/>
    <lineage>
        <taxon>Bacteria</taxon>
        <taxon>Pseudomonadati</taxon>
        <taxon>Pseudomonadota</taxon>
        <taxon>Gammaproteobacteria</taxon>
        <taxon>Enterobacterales</taxon>
        <taxon>Erwiniaceae</taxon>
        <taxon>Erwinia</taxon>
    </lineage>
</organism>
<dbReference type="Pfam" id="PF04237">
    <property type="entry name" value="YjbR"/>
    <property type="match status" value="1"/>
</dbReference>
<dbReference type="Gene3D" id="3.90.1150.30">
    <property type="match status" value="1"/>
</dbReference>
<dbReference type="InterPro" id="IPR058532">
    <property type="entry name" value="YjbR/MT2646/Rv2570-like"/>
</dbReference>
<proteinExistence type="predicted"/>
<dbReference type="PANTHER" id="PTHR35145">
    <property type="entry name" value="CYTOPLASMIC PROTEIN-RELATED"/>
    <property type="match status" value="1"/>
</dbReference>
<accession>A0ABM7N361</accession>
<reference evidence="1 2" key="1">
    <citation type="submission" date="2021-01" db="EMBL/GenBank/DDBJ databases">
        <title>Complete genome sequence of Erwinia rhapontici MAFF 311153.</title>
        <authorList>
            <person name="Morohoshi T."/>
            <person name="Someya N."/>
        </authorList>
    </citation>
    <scope>NUCLEOTIDE SEQUENCE [LARGE SCALE GENOMIC DNA]</scope>
    <source>
        <strain evidence="1 2">MAFF 311153</strain>
    </source>
</reference>
<dbReference type="EMBL" id="AP024329">
    <property type="protein sequence ID" value="BCQ35920.1"/>
    <property type="molecule type" value="Genomic_DNA"/>
</dbReference>
<dbReference type="SUPFAM" id="SSF142906">
    <property type="entry name" value="YjbR-like"/>
    <property type="match status" value="1"/>
</dbReference>
<dbReference type="PANTHER" id="PTHR35145:SF1">
    <property type="entry name" value="CYTOPLASMIC PROTEIN"/>
    <property type="match status" value="1"/>
</dbReference>
<evidence type="ECO:0008006" key="3">
    <source>
        <dbReference type="Google" id="ProtNLM"/>
    </source>
</evidence>
<dbReference type="RefSeq" id="WP_171149084.1">
    <property type="nucleotide sequence ID" value="NZ_AP024329.1"/>
</dbReference>
<dbReference type="InterPro" id="IPR007351">
    <property type="entry name" value="YjbR"/>
</dbReference>
<name>A0ABM7N361_ERWRD</name>
<protein>
    <recommendedName>
        <fullName evidence="3">DNA-binding protein (MmcQ/YjbR family)</fullName>
    </recommendedName>
</protein>
<dbReference type="InterPro" id="IPR038056">
    <property type="entry name" value="YjbR-like_sf"/>
</dbReference>